<dbReference type="OrthoDB" id="10258585at2759"/>
<protein>
    <submittedName>
        <fullName evidence="1">Uncharacterized protein</fullName>
    </submittedName>
</protein>
<name>A0A9D5HHY2_9LILI</name>
<sequence>MELQLALLLKSDGTYFLGKRSVLEETRHCVVLMKLTSGASDGEEEFTDDDGTTYKVGCVDLERGFLKFGGRQIHAAKMIASINHAQIRDYDADAARLEQFGAGTRSRVRSTKAKP</sequence>
<comment type="caution">
    <text evidence="1">The sequence shown here is derived from an EMBL/GenBank/DDBJ whole genome shotgun (WGS) entry which is preliminary data.</text>
</comment>
<dbReference type="Proteomes" id="UP001085076">
    <property type="component" value="Miscellaneous, Linkage group lg03"/>
</dbReference>
<proteinExistence type="predicted"/>
<evidence type="ECO:0000313" key="2">
    <source>
        <dbReference type="Proteomes" id="UP001085076"/>
    </source>
</evidence>
<reference evidence="1" key="2">
    <citation type="journal article" date="2022" name="Hortic Res">
        <title>The genome of Dioscorea zingiberensis sheds light on the biosynthesis, origin and evolution of the medicinally important diosgenin saponins.</title>
        <authorList>
            <person name="Li Y."/>
            <person name="Tan C."/>
            <person name="Li Z."/>
            <person name="Guo J."/>
            <person name="Li S."/>
            <person name="Chen X."/>
            <person name="Wang C."/>
            <person name="Dai X."/>
            <person name="Yang H."/>
            <person name="Song W."/>
            <person name="Hou L."/>
            <person name="Xu J."/>
            <person name="Tong Z."/>
            <person name="Xu A."/>
            <person name="Yuan X."/>
            <person name="Wang W."/>
            <person name="Yang Q."/>
            <person name="Chen L."/>
            <person name="Sun Z."/>
            <person name="Wang K."/>
            <person name="Pan B."/>
            <person name="Chen J."/>
            <person name="Bao Y."/>
            <person name="Liu F."/>
            <person name="Qi X."/>
            <person name="Gang D.R."/>
            <person name="Wen J."/>
            <person name="Li J."/>
        </authorList>
    </citation>
    <scope>NUCLEOTIDE SEQUENCE</scope>
    <source>
        <strain evidence="1">Dzin_1.0</strain>
    </source>
</reference>
<organism evidence="1 2">
    <name type="scientific">Dioscorea zingiberensis</name>
    <dbReference type="NCBI Taxonomy" id="325984"/>
    <lineage>
        <taxon>Eukaryota</taxon>
        <taxon>Viridiplantae</taxon>
        <taxon>Streptophyta</taxon>
        <taxon>Embryophyta</taxon>
        <taxon>Tracheophyta</taxon>
        <taxon>Spermatophyta</taxon>
        <taxon>Magnoliopsida</taxon>
        <taxon>Liliopsida</taxon>
        <taxon>Dioscoreales</taxon>
        <taxon>Dioscoreaceae</taxon>
        <taxon>Dioscorea</taxon>
    </lineage>
</organism>
<dbReference type="EMBL" id="JAGGNH010000003">
    <property type="protein sequence ID" value="KAJ0977119.1"/>
    <property type="molecule type" value="Genomic_DNA"/>
</dbReference>
<accession>A0A9D5HHY2</accession>
<evidence type="ECO:0000313" key="1">
    <source>
        <dbReference type="EMBL" id="KAJ0977119.1"/>
    </source>
</evidence>
<gene>
    <name evidence="1" type="ORF">J5N97_012593</name>
</gene>
<dbReference type="AlphaFoldDB" id="A0A9D5HHY2"/>
<reference evidence="1" key="1">
    <citation type="submission" date="2021-03" db="EMBL/GenBank/DDBJ databases">
        <authorList>
            <person name="Li Z."/>
            <person name="Yang C."/>
        </authorList>
    </citation>
    <scope>NUCLEOTIDE SEQUENCE</scope>
    <source>
        <strain evidence="1">Dzin_1.0</strain>
        <tissue evidence="1">Leaf</tissue>
    </source>
</reference>
<keyword evidence="2" id="KW-1185">Reference proteome</keyword>